<dbReference type="InterPro" id="IPR050121">
    <property type="entry name" value="Cytochrome_P450_monoxygenase"/>
</dbReference>
<keyword evidence="3" id="KW-0408">Iron</keyword>
<dbReference type="PRINTS" id="PR00385">
    <property type="entry name" value="P450"/>
</dbReference>
<evidence type="ECO:0000256" key="3">
    <source>
        <dbReference type="ARBA" id="ARBA00023004"/>
    </source>
</evidence>
<keyword evidence="5" id="KW-1185">Reference proteome</keyword>
<dbReference type="PANTHER" id="PTHR24305:SF222">
    <property type="entry name" value="CYTOCHROME P450 MONOOXYGENASE STCS"/>
    <property type="match status" value="1"/>
</dbReference>
<accession>A0ABY0H9R2</accession>
<dbReference type="InterPro" id="IPR001128">
    <property type="entry name" value="Cyt_P450"/>
</dbReference>
<reference evidence="4 5" key="1">
    <citation type="submission" date="2018-06" db="EMBL/GenBank/DDBJ databases">
        <title>Complete Genomes of Monosporascus.</title>
        <authorList>
            <person name="Robinson A.J."/>
            <person name="Natvig D.O."/>
        </authorList>
    </citation>
    <scope>NUCLEOTIDE SEQUENCE [LARGE SCALE GENOMIC DNA]</scope>
    <source>
        <strain evidence="4 5">CBS 609.92</strain>
    </source>
</reference>
<keyword evidence="1" id="KW-0349">Heme</keyword>
<gene>
    <name evidence="4" type="ORF">DL762_003748</name>
</gene>
<dbReference type="InterPro" id="IPR036396">
    <property type="entry name" value="Cyt_P450_sf"/>
</dbReference>
<evidence type="ECO:0000256" key="1">
    <source>
        <dbReference type="ARBA" id="ARBA00022617"/>
    </source>
</evidence>
<dbReference type="Proteomes" id="UP000294003">
    <property type="component" value="Unassembled WGS sequence"/>
</dbReference>
<dbReference type="SUPFAM" id="SSF48264">
    <property type="entry name" value="Cytochrome P450"/>
    <property type="match status" value="1"/>
</dbReference>
<dbReference type="InterPro" id="IPR002401">
    <property type="entry name" value="Cyt_P450_E_grp-I"/>
</dbReference>
<protein>
    <recommendedName>
        <fullName evidence="6">Cytochrome P450</fullName>
    </recommendedName>
</protein>
<evidence type="ECO:0000256" key="2">
    <source>
        <dbReference type="ARBA" id="ARBA00022723"/>
    </source>
</evidence>
<evidence type="ECO:0000313" key="5">
    <source>
        <dbReference type="Proteomes" id="UP000294003"/>
    </source>
</evidence>
<name>A0ABY0H9R2_9PEZI</name>
<comment type="caution">
    <text evidence="4">The sequence shown here is derived from an EMBL/GenBank/DDBJ whole genome shotgun (WGS) entry which is preliminary data.</text>
</comment>
<proteinExistence type="predicted"/>
<dbReference type="PANTHER" id="PTHR24305">
    <property type="entry name" value="CYTOCHROME P450"/>
    <property type="match status" value="1"/>
</dbReference>
<organism evidence="4 5">
    <name type="scientific">Monosporascus cannonballus</name>
    <dbReference type="NCBI Taxonomy" id="155416"/>
    <lineage>
        <taxon>Eukaryota</taxon>
        <taxon>Fungi</taxon>
        <taxon>Dikarya</taxon>
        <taxon>Ascomycota</taxon>
        <taxon>Pezizomycotina</taxon>
        <taxon>Sordariomycetes</taxon>
        <taxon>Xylariomycetidae</taxon>
        <taxon>Xylariales</taxon>
        <taxon>Xylariales incertae sedis</taxon>
        <taxon>Monosporascus</taxon>
    </lineage>
</organism>
<dbReference type="Gene3D" id="1.10.630.10">
    <property type="entry name" value="Cytochrome P450"/>
    <property type="match status" value="1"/>
</dbReference>
<evidence type="ECO:0000313" key="4">
    <source>
        <dbReference type="EMBL" id="RYO88454.1"/>
    </source>
</evidence>
<evidence type="ECO:0008006" key="6">
    <source>
        <dbReference type="Google" id="ProtNLM"/>
    </source>
</evidence>
<dbReference type="EMBL" id="QJNS01000087">
    <property type="protein sequence ID" value="RYO88454.1"/>
    <property type="molecule type" value="Genomic_DNA"/>
</dbReference>
<keyword evidence="2" id="KW-0479">Metal-binding</keyword>
<dbReference type="PRINTS" id="PR00463">
    <property type="entry name" value="EP450I"/>
</dbReference>
<dbReference type="Pfam" id="PF00067">
    <property type="entry name" value="p450"/>
    <property type="match status" value="1"/>
</dbReference>
<sequence>MTNLTFDITWGVVMDLELGAQNLESSDRNEFIRVFRDLIYSYPSEQMNLPSWLVSRTTWKRNRLTKRVKSILKHTIINKYDKLQKEGDIRSRSILSLSLQDVNPLTPEVVEETCDQISTFLFSGHDTTSILLSWVFYELSRTPHALSAVRAELDKLFGPDPSPSEVRARLLSGHAEELLNRMTYTAAVIKETLRLWPPGGTGRMTKPGTGLTVQTPTGEYCLDGMLIYNCASIIMRDPSVYGDTADVFVPERWLQDAAKIPAGAWRPFERGPRNCIGQELANIEARVIIALVARRYDFIKLGTGEPIMGKNGQCKVVSEMYSVSCVMAMPKTVYCISG</sequence>